<keyword evidence="3" id="KW-1185">Reference proteome</keyword>
<reference evidence="2" key="1">
    <citation type="journal article" date="2018" name="DNA Res.">
        <title>Multiple hybrid de novo genome assembly of finger millet, an orphan allotetraploid crop.</title>
        <authorList>
            <person name="Hatakeyama M."/>
            <person name="Aluri S."/>
            <person name="Balachadran M.T."/>
            <person name="Sivarajan S.R."/>
            <person name="Patrignani A."/>
            <person name="Gruter S."/>
            <person name="Poveda L."/>
            <person name="Shimizu-Inatsugi R."/>
            <person name="Baeten J."/>
            <person name="Francoijs K.J."/>
            <person name="Nataraja K.N."/>
            <person name="Reddy Y.A.N."/>
            <person name="Phadnis S."/>
            <person name="Ravikumar R.L."/>
            <person name="Schlapbach R."/>
            <person name="Sreeman S.M."/>
            <person name="Shimizu K.K."/>
        </authorList>
    </citation>
    <scope>NUCLEOTIDE SEQUENCE</scope>
</reference>
<organism evidence="2 3">
    <name type="scientific">Eleusine coracana subsp. coracana</name>
    <dbReference type="NCBI Taxonomy" id="191504"/>
    <lineage>
        <taxon>Eukaryota</taxon>
        <taxon>Viridiplantae</taxon>
        <taxon>Streptophyta</taxon>
        <taxon>Embryophyta</taxon>
        <taxon>Tracheophyta</taxon>
        <taxon>Spermatophyta</taxon>
        <taxon>Magnoliopsida</taxon>
        <taxon>Liliopsida</taxon>
        <taxon>Poales</taxon>
        <taxon>Poaceae</taxon>
        <taxon>PACMAD clade</taxon>
        <taxon>Chloridoideae</taxon>
        <taxon>Cynodonteae</taxon>
        <taxon>Eleusininae</taxon>
        <taxon>Eleusine</taxon>
    </lineage>
</organism>
<name>A0AAV5D2J9_ELECO</name>
<evidence type="ECO:0000313" key="2">
    <source>
        <dbReference type="EMBL" id="GJN05159.1"/>
    </source>
</evidence>
<evidence type="ECO:0000256" key="1">
    <source>
        <dbReference type="SAM" id="MobiDB-lite"/>
    </source>
</evidence>
<proteinExistence type="predicted"/>
<dbReference type="EMBL" id="BQKI01000011">
    <property type="protein sequence ID" value="GJN05159.1"/>
    <property type="molecule type" value="Genomic_DNA"/>
</dbReference>
<reference evidence="2" key="2">
    <citation type="submission" date="2021-12" db="EMBL/GenBank/DDBJ databases">
        <title>Resequencing data analysis of finger millet.</title>
        <authorList>
            <person name="Hatakeyama M."/>
            <person name="Aluri S."/>
            <person name="Balachadran M.T."/>
            <person name="Sivarajan S.R."/>
            <person name="Poveda L."/>
            <person name="Shimizu-Inatsugi R."/>
            <person name="Schlapbach R."/>
            <person name="Sreeman S.M."/>
            <person name="Shimizu K.K."/>
        </authorList>
    </citation>
    <scope>NUCLEOTIDE SEQUENCE</scope>
</reference>
<sequence>MAAKSTPKWRQLAETWSNDDEKFRIKYLCVEDHYAHPIEMFLSAGDDVSMASFELDEGRETLRWGRLICSDRRRGGGARARPSSRNGVGGEEKKGEEVQLKMEIKADAKIGGGIGFGMVGPTG</sequence>
<dbReference type="Proteomes" id="UP001054889">
    <property type="component" value="Unassembled WGS sequence"/>
</dbReference>
<dbReference type="AlphaFoldDB" id="A0AAV5D2J9"/>
<accession>A0AAV5D2J9</accession>
<gene>
    <name evidence="2" type="primary">ga22767</name>
    <name evidence="2" type="ORF">PR202_ga22767</name>
</gene>
<protein>
    <submittedName>
        <fullName evidence="2">Uncharacterized protein</fullName>
    </submittedName>
</protein>
<evidence type="ECO:0000313" key="3">
    <source>
        <dbReference type="Proteomes" id="UP001054889"/>
    </source>
</evidence>
<feature type="region of interest" description="Disordered" evidence="1">
    <location>
        <begin position="73"/>
        <end position="97"/>
    </location>
</feature>
<comment type="caution">
    <text evidence="2">The sequence shown here is derived from an EMBL/GenBank/DDBJ whole genome shotgun (WGS) entry which is preliminary data.</text>
</comment>